<comment type="caution">
    <text evidence="1">The sequence shown here is derived from an EMBL/GenBank/DDBJ whole genome shotgun (WGS) entry which is preliminary data.</text>
</comment>
<name>A0AA86UGA8_9EUKA</name>
<dbReference type="Proteomes" id="UP001642409">
    <property type="component" value="Unassembled WGS sequence"/>
</dbReference>
<protein>
    <submittedName>
        <fullName evidence="2">Hypothetical_protein</fullName>
    </submittedName>
</protein>
<gene>
    <name evidence="1" type="ORF">HINF_LOCUS42344</name>
    <name evidence="2" type="ORF">HINF_LOCUS53606</name>
</gene>
<dbReference type="AlphaFoldDB" id="A0AA86UGA8"/>
<sequence>MPVHHRLCLAKHALLHTDRILTSFQQLLVYTTLVIPKELGMCVCFVGAFNVGGIYTCTTRATRSETTYVCTAGATLTNGVCVCTSGGDSHRICICTTGATLSYGICVTNAVLTNKLSFVSWLILSQHLEFVHAYQLTQSCPEVWQVKETSLLNFE</sequence>
<dbReference type="EMBL" id="CATOUU010000850">
    <property type="protein sequence ID" value="CAI9954699.1"/>
    <property type="molecule type" value="Genomic_DNA"/>
</dbReference>
<reference evidence="2 3" key="2">
    <citation type="submission" date="2024-07" db="EMBL/GenBank/DDBJ databases">
        <authorList>
            <person name="Akdeniz Z."/>
        </authorList>
    </citation>
    <scope>NUCLEOTIDE SEQUENCE [LARGE SCALE GENOMIC DNA]</scope>
</reference>
<evidence type="ECO:0000313" key="2">
    <source>
        <dbReference type="EMBL" id="CAL6068655.1"/>
    </source>
</evidence>
<organism evidence="1">
    <name type="scientific">Hexamita inflata</name>
    <dbReference type="NCBI Taxonomy" id="28002"/>
    <lineage>
        <taxon>Eukaryota</taxon>
        <taxon>Metamonada</taxon>
        <taxon>Diplomonadida</taxon>
        <taxon>Hexamitidae</taxon>
        <taxon>Hexamitinae</taxon>
        <taxon>Hexamita</taxon>
    </lineage>
</organism>
<keyword evidence="3" id="KW-1185">Reference proteome</keyword>
<dbReference type="EMBL" id="CAXDID020000274">
    <property type="protein sequence ID" value="CAL6068655.1"/>
    <property type="molecule type" value="Genomic_DNA"/>
</dbReference>
<reference evidence="1" key="1">
    <citation type="submission" date="2023-06" db="EMBL/GenBank/DDBJ databases">
        <authorList>
            <person name="Kurt Z."/>
        </authorList>
    </citation>
    <scope>NUCLEOTIDE SEQUENCE</scope>
</reference>
<proteinExistence type="predicted"/>
<evidence type="ECO:0000313" key="1">
    <source>
        <dbReference type="EMBL" id="CAI9954699.1"/>
    </source>
</evidence>
<accession>A0AA86UGA8</accession>
<evidence type="ECO:0000313" key="3">
    <source>
        <dbReference type="Proteomes" id="UP001642409"/>
    </source>
</evidence>